<organism evidence="4 5">
    <name type="scientific">Prauserella muralis</name>
    <dbReference type="NCBI Taxonomy" id="588067"/>
    <lineage>
        <taxon>Bacteria</taxon>
        <taxon>Bacillati</taxon>
        <taxon>Actinomycetota</taxon>
        <taxon>Actinomycetes</taxon>
        <taxon>Pseudonocardiales</taxon>
        <taxon>Pseudonocardiaceae</taxon>
        <taxon>Prauserella</taxon>
    </lineage>
</organism>
<feature type="signal peptide" evidence="3">
    <location>
        <begin position="1"/>
        <end position="31"/>
    </location>
</feature>
<comment type="caution">
    <text evidence="4">The sequence shown here is derived from an EMBL/GenBank/DDBJ whole genome shotgun (WGS) entry which is preliminary data.</text>
</comment>
<keyword evidence="2" id="KW-0472">Membrane</keyword>
<dbReference type="RefSeq" id="WP_147239500.1">
    <property type="nucleotide sequence ID" value="NZ_VIVS01000001.1"/>
</dbReference>
<feature type="compositionally biased region" description="Low complexity" evidence="1">
    <location>
        <begin position="156"/>
        <end position="217"/>
    </location>
</feature>
<dbReference type="AlphaFoldDB" id="A0A2V4AM65"/>
<dbReference type="OrthoDB" id="3700838at2"/>
<evidence type="ECO:0000256" key="2">
    <source>
        <dbReference type="SAM" id="Phobius"/>
    </source>
</evidence>
<gene>
    <name evidence="4" type="ORF">BAY60_26815</name>
</gene>
<sequence>MSLSSRFRLRTLAAAAMTFGLLAGTATVASATGQEPPVAGDSKATAYSGNATECDDLGVGGGDELSKEDLTFATRNNDDGEPTYLDITAVDAGVTVTAIVIKGSNAYNVYVPGEKGMAEAPPHPTWLDLHSPLNSSGKPAAISHWFVCGEKDDETTTTTTTDTSTSETTTTTSETSETSTTETTSSGETSTSGSSPVTTTTSGAGGVVTTTSEAGVSPAGDSDDLASTGFSSGWLVGLGALLLAGGGALVLLSRMRRSKA</sequence>
<feature type="region of interest" description="Disordered" evidence="1">
    <location>
        <begin position="153"/>
        <end position="220"/>
    </location>
</feature>
<keyword evidence="5" id="KW-1185">Reference proteome</keyword>
<keyword evidence="2" id="KW-1133">Transmembrane helix</keyword>
<keyword evidence="2" id="KW-0812">Transmembrane</keyword>
<evidence type="ECO:0000256" key="1">
    <source>
        <dbReference type="SAM" id="MobiDB-lite"/>
    </source>
</evidence>
<evidence type="ECO:0000313" key="5">
    <source>
        <dbReference type="Proteomes" id="UP000249915"/>
    </source>
</evidence>
<evidence type="ECO:0000256" key="3">
    <source>
        <dbReference type="SAM" id="SignalP"/>
    </source>
</evidence>
<name>A0A2V4AM65_9PSEU</name>
<evidence type="ECO:0000313" key="4">
    <source>
        <dbReference type="EMBL" id="PXY21084.1"/>
    </source>
</evidence>
<dbReference type="EMBL" id="MASW01000006">
    <property type="protein sequence ID" value="PXY21084.1"/>
    <property type="molecule type" value="Genomic_DNA"/>
</dbReference>
<reference evidence="4 5" key="1">
    <citation type="submission" date="2016-07" db="EMBL/GenBank/DDBJ databases">
        <title>Draft genome sequence of Prauserella muralis DSM 45305, isolated from a mould-covered wall in an indoor environment.</title>
        <authorList>
            <person name="Ruckert C."/>
            <person name="Albersmeier A."/>
            <person name="Jiang C.-L."/>
            <person name="Jiang Y."/>
            <person name="Kalinowski J."/>
            <person name="Schneider O."/>
            <person name="Winkler A."/>
            <person name="Zotchev S.B."/>
        </authorList>
    </citation>
    <scope>NUCLEOTIDE SEQUENCE [LARGE SCALE GENOMIC DNA]</scope>
    <source>
        <strain evidence="4 5">DSM 45305</strain>
    </source>
</reference>
<dbReference type="Proteomes" id="UP000249915">
    <property type="component" value="Unassembled WGS sequence"/>
</dbReference>
<feature type="transmembrane region" description="Helical" evidence="2">
    <location>
        <begin position="233"/>
        <end position="252"/>
    </location>
</feature>
<accession>A0A2V4AM65</accession>
<keyword evidence="3" id="KW-0732">Signal</keyword>
<feature type="chain" id="PRO_5043814511" evidence="3">
    <location>
        <begin position="32"/>
        <end position="260"/>
    </location>
</feature>
<proteinExistence type="predicted"/>
<protein>
    <submittedName>
        <fullName evidence="4">Uncharacterized protein</fullName>
    </submittedName>
</protein>